<gene>
    <name evidence="1" type="ORF">LTR97_012170</name>
</gene>
<organism evidence="1 2">
    <name type="scientific">Elasticomyces elasticus</name>
    <dbReference type="NCBI Taxonomy" id="574655"/>
    <lineage>
        <taxon>Eukaryota</taxon>
        <taxon>Fungi</taxon>
        <taxon>Dikarya</taxon>
        <taxon>Ascomycota</taxon>
        <taxon>Pezizomycotina</taxon>
        <taxon>Dothideomycetes</taxon>
        <taxon>Dothideomycetidae</taxon>
        <taxon>Mycosphaerellales</taxon>
        <taxon>Teratosphaeriaceae</taxon>
        <taxon>Elasticomyces</taxon>
    </lineage>
</organism>
<accession>A0AAN7W0P6</accession>
<comment type="caution">
    <text evidence="1">The sequence shown here is derived from an EMBL/GenBank/DDBJ whole genome shotgun (WGS) entry which is preliminary data.</text>
</comment>
<reference evidence="1" key="1">
    <citation type="submission" date="2023-08" db="EMBL/GenBank/DDBJ databases">
        <title>Black Yeasts Isolated from many extreme environments.</title>
        <authorList>
            <person name="Coleine C."/>
            <person name="Stajich J.E."/>
            <person name="Selbmann L."/>
        </authorList>
    </citation>
    <scope>NUCLEOTIDE SEQUENCE</scope>
    <source>
        <strain evidence="1">CCFEE 5810</strain>
    </source>
</reference>
<proteinExistence type="predicted"/>
<dbReference type="Proteomes" id="UP001310594">
    <property type="component" value="Unassembled WGS sequence"/>
</dbReference>
<sequence>MELTTTTPSSLPVKLIDFPREILLHIFGYVVWTAPAPKKKLKPGKTTNERDYHSYLRLVARLMASKLFYEIAKEAYFTQHHFSLRLGGWYSLPPTRGYCFQRWKAFPIAPLSAFKKGTFADRNLYYDNVRRLDVTIDPTFLTSTLALVRLLRPILEACQQVASMDVLILSVTTQGIKTEYDVEEEDQAEAVTMIKDMVAKYEKRVNKSVKMRWL</sequence>
<evidence type="ECO:0000313" key="1">
    <source>
        <dbReference type="EMBL" id="KAK5690614.1"/>
    </source>
</evidence>
<dbReference type="EMBL" id="JAVRQU010000024">
    <property type="protein sequence ID" value="KAK5690614.1"/>
    <property type="molecule type" value="Genomic_DNA"/>
</dbReference>
<dbReference type="AlphaFoldDB" id="A0AAN7W0P6"/>
<evidence type="ECO:0008006" key="3">
    <source>
        <dbReference type="Google" id="ProtNLM"/>
    </source>
</evidence>
<protein>
    <recommendedName>
        <fullName evidence="3">F-box domain-containing protein</fullName>
    </recommendedName>
</protein>
<name>A0AAN7W0P6_9PEZI</name>
<evidence type="ECO:0000313" key="2">
    <source>
        <dbReference type="Proteomes" id="UP001310594"/>
    </source>
</evidence>